<gene>
    <name evidence="6" type="ORF">OB69_10565</name>
</gene>
<evidence type="ECO:0000313" key="6">
    <source>
        <dbReference type="EMBL" id="KOF02744.1"/>
    </source>
</evidence>
<evidence type="ECO:0000259" key="5">
    <source>
        <dbReference type="Pfam" id="PF25183"/>
    </source>
</evidence>
<dbReference type="PATRIC" id="fig|1566026.4.peg.398"/>
<keyword evidence="3" id="KW-0998">Cell outer membrane</keyword>
<name>A0A0L8AK30_9BACT</name>
<dbReference type="Gene3D" id="2.60.40.1120">
    <property type="entry name" value="Carboxypeptidase-like, regulatory domain"/>
    <property type="match status" value="1"/>
</dbReference>
<evidence type="ECO:0000256" key="1">
    <source>
        <dbReference type="ARBA" id="ARBA00004442"/>
    </source>
</evidence>
<dbReference type="AlphaFoldDB" id="A0A0L8AK30"/>
<dbReference type="Gene3D" id="2.40.170.20">
    <property type="entry name" value="TonB-dependent receptor, beta-barrel domain"/>
    <property type="match status" value="1"/>
</dbReference>
<evidence type="ECO:0000256" key="4">
    <source>
        <dbReference type="SAM" id="SignalP"/>
    </source>
</evidence>
<evidence type="ECO:0000256" key="3">
    <source>
        <dbReference type="ARBA" id="ARBA00023237"/>
    </source>
</evidence>
<feature type="chain" id="PRO_5005580129" evidence="4">
    <location>
        <begin position="32"/>
        <end position="1060"/>
    </location>
</feature>
<feature type="domain" description="TonB-dependent transporter Oar-like beta-barrel" evidence="5">
    <location>
        <begin position="354"/>
        <end position="1000"/>
    </location>
</feature>
<protein>
    <submittedName>
        <fullName evidence="6">Oar</fullName>
    </submittedName>
</protein>
<dbReference type="InterPro" id="IPR036942">
    <property type="entry name" value="Beta-barrel_TonB_sf"/>
</dbReference>
<comment type="caution">
    <text evidence="6">The sequence shown here is derived from an EMBL/GenBank/DDBJ whole genome shotgun (WGS) entry which is preliminary data.</text>
</comment>
<dbReference type="OrthoDB" id="9768147at2"/>
<reference evidence="7" key="1">
    <citation type="submission" date="2014-11" db="EMBL/GenBank/DDBJ databases">
        <title>Genome sequencing of Roseivirga sp. D-25.</title>
        <authorList>
            <person name="Selvaratnam C."/>
            <person name="Thevarajoo S."/>
            <person name="Goh K.M."/>
            <person name="Eee R."/>
            <person name="Chan K.-G."/>
            <person name="Chong C.S."/>
        </authorList>
    </citation>
    <scope>NUCLEOTIDE SEQUENCE [LARGE SCALE GENOMIC DNA]</scope>
    <source>
        <strain evidence="7">D-25</strain>
    </source>
</reference>
<evidence type="ECO:0000313" key="7">
    <source>
        <dbReference type="Proteomes" id="UP000036908"/>
    </source>
</evidence>
<keyword evidence="4" id="KW-0732">Signal</keyword>
<dbReference type="EMBL" id="JSVA01000010">
    <property type="protein sequence ID" value="KOF02744.1"/>
    <property type="molecule type" value="Genomic_DNA"/>
</dbReference>
<dbReference type="InterPro" id="IPR008969">
    <property type="entry name" value="CarboxyPept-like_regulatory"/>
</dbReference>
<dbReference type="InterPro" id="IPR057601">
    <property type="entry name" value="Oar-like_b-barrel"/>
</dbReference>
<keyword evidence="7" id="KW-1185">Reference proteome</keyword>
<proteinExistence type="predicted"/>
<dbReference type="Pfam" id="PF25183">
    <property type="entry name" value="OMP_b-brl_4"/>
    <property type="match status" value="2"/>
</dbReference>
<dbReference type="SUPFAM" id="SSF49464">
    <property type="entry name" value="Carboxypeptidase regulatory domain-like"/>
    <property type="match status" value="1"/>
</dbReference>
<organism evidence="6 7">
    <name type="scientific">Roseivirga seohaensis subsp. aquiponti</name>
    <dbReference type="NCBI Taxonomy" id="1566026"/>
    <lineage>
        <taxon>Bacteria</taxon>
        <taxon>Pseudomonadati</taxon>
        <taxon>Bacteroidota</taxon>
        <taxon>Cytophagia</taxon>
        <taxon>Cytophagales</taxon>
        <taxon>Roseivirgaceae</taxon>
        <taxon>Roseivirga</taxon>
    </lineage>
</organism>
<evidence type="ECO:0000256" key="2">
    <source>
        <dbReference type="ARBA" id="ARBA00023136"/>
    </source>
</evidence>
<dbReference type="SUPFAM" id="SSF56935">
    <property type="entry name" value="Porins"/>
    <property type="match status" value="1"/>
</dbReference>
<keyword evidence="2" id="KW-0472">Membrane</keyword>
<sequence length="1060" mass="116894">MRLKFYLIKTNSRQLGIALLLLTFTVFQSLAQATDATIQGVITATDGSTLPSATILVKNTATGFQTGTITNANGEYRFIQVPLGGPYEITASFVGYGSKKKEGFMVNQGDQLKINFELSETVTEMETIVVTGDQIRSSIDRQGEATIVSTQQIQNLPSEGRNFTRLVSLSPLQGGGSLNLGGQRRTSTGVTIDGLNARNTLTAGEIGQGPYTISQEAIRTFEISTNDYDVTQGRQGGGAIKAVTKSGTNDLQGSAFVYHRNDKLQNDLDIRENPRTADFNNTQYGVSLGGPIIKDKVHFFAVFERQEATDPLFIADIQTADDENRSGLTKANLDRYLQIARAKYGLSNDQQVGQFERSSEASTFFARVDWQLNNIHRLTIRNNYNKYTNPFSTSDNSSFELAESYSDFNSQENTLGVSLRSAFNPNFTNEFKLQYQHAERAYNPSSQLPSSNIPRAIVNVQSTLPNGSSASRTVQLGGQRYSPETNLENMIQFTNTAYLSRGNVNFTFGTDNMITYLETLLSNEQNGRFFFDSLDDFENLTPSRYAREVPLQGLPIVKQTVLDLSLFAQAEFSLHKDLEVIAGVRWDGTIFTEAAEFNQTVFNELGIRTDNRPQDLDNIQPRLQGIWNIGGKDSDIIKLGGGIFNSQPHYYAQVNNIQNSGTLLGAIDVTGADVPTPDFNAYRNDPSTVPGVPAGQVPFSTINAVGDNFEVPTTAKFNIDYTHYFGDKYSVSVNYLASKTTNNYVYQEANLVKDPFFVTNEGREVFVPANTITASGITDWTNSRISNQVGRALVLESDGEVKQHAIIISGSAQVGKDGYFNISYTRNSSKDNSSYNCCVANTSTFLPVTGDPRDLNYGYSDNNFRSKFVVNTASPSFHGFVLGATITGSGGSPFNFVVDNNNRSANGDFNLSNDQAYIFDPNDANTPQAIKDGYMDILNNPDVPQNFKDYLQDNFGRFAERNAGVNGFYANIDLRLLKKIKLANGHGLELSADLFNFANFLDSSKGNSHVYSRNLELMRITGFDQLAKSYNYSVQTGAGNEPINGTPWRVQVGLRYTFGQ</sequence>
<accession>A0A0L8AK30</accession>
<feature type="signal peptide" evidence="4">
    <location>
        <begin position="1"/>
        <end position="31"/>
    </location>
</feature>
<feature type="domain" description="TonB-dependent transporter Oar-like beta-barrel" evidence="5">
    <location>
        <begin position="243"/>
        <end position="311"/>
    </location>
</feature>
<comment type="subcellular location">
    <subcellularLocation>
        <location evidence="1">Cell outer membrane</location>
    </subcellularLocation>
</comment>
<dbReference type="GO" id="GO:0009279">
    <property type="term" value="C:cell outer membrane"/>
    <property type="evidence" value="ECO:0007669"/>
    <property type="project" value="UniProtKB-SubCell"/>
</dbReference>
<dbReference type="Pfam" id="PF13620">
    <property type="entry name" value="CarboxypepD_reg"/>
    <property type="match status" value="1"/>
</dbReference>
<dbReference type="Proteomes" id="UP000036908">
    <property type="component" value="Unassembled WGS sequence"/>
</dbReference>
<dbReference type="RefSeq" id="WP_053223689.1">
    <property type="nucleotide sequence ID" value="NZ_JSVA01000010.1"/>
</dbReference>